<dbReference type="Pfam" id="PF01899">
    <property type="entry name" value="MNHE"/>
    <property type="match status" value="1"/>
</dbReference>
<evidence type="ECO:0000256" key="1">
    <source>
        <dbReference type="ARBA" id="ARBA00004651"/>
    </source>
</evidence>
<organism evidence="8 9">
    <name type="scientific">Parasulfitobacter algicola</name>
    <dbReference type="NCBI Taxonomy" id="2614809"/>
    <lineage>
        <taxon>Bacteria</taxon>
        <taxon>Pseudomonadati</taxon>
        <taxon>Pseudomonadota</taxon>
        <taxon>Alphaproteobacteria</taxon>
        <taxon>Rhodobacterales</taxon>
        <taxon>Roseobacteraceae</taxon>
        <taxon>Parasulfitobacter</taxon>
    </lineage>
</organism>
<dbReference type="EMBL" id="JABUFE010000001">
    <property type="protein sequence ID" value="NSX53310.1"/>
    <property type="molecule type" value="Genomic_DNA"/>
</dbReference>
<evidence type="ECO:0000256" key="6">
    <source>
        <dbReference type="ARBA" id="ARBA00023136"/>
    </source>
</evidence>
<dbReference type="PANTHER" id="PTHR34584:SF1">
    <property type="entry name" value="NA(+)_H(+) ANTIPORTER SUBUNIT E1"/>
    <property type="match status" value="1"/>
</dbReference>
<evidence type="ECO:0000313" key="9">
    <source>
        <dbReference type="Proteomes" id="UP000777935"/>
    </source>
</evidence>
<dbReference type="PIRSF" id="PIRSF019239">
    <property type="entry name" value="MrpE"/>
    <property type="match status" value="1"/>
</dbReference>
<name>A0ABX2IL65_9RHOB</name>
<keyword evidence="9" id="KW-1185">Reference proteome</keyword>
<evidence type="ECO:0000256" key="4">
    <source>
        <dbReference type="ARBA" id="ARBA00022692"/>
    </source>
</evidence>
<proteinExistence type="inferred from homology"/>
<reference evidence="8 9" key="1">
    <citation type="submission" date="2020-06" db="EMBL/GenBank/DDBJ databases">
        <title>Sulfitobacter algicola sp. nov., isolated from green algae.</title>
        <authorList>
            <person name="Wang C."/>
        </authorList>
    </citation>
    <scope>NUCLEOTIDE SEQUENCE [LARGE SCALE GENOMIC DNA]</scope>
    <source>
        <strain evidence="8 9">1151</strain>
    </source>
</reference>
<dbReference type="Proteomes" id="UP000777935">
    <property type="component" value="Unassembled WGS sequence"/>
</dbReference>
<evidence type="ECO:0000256" key="5">
    <source>
        <dbReference type="ARBA" id="ARBA00022989"/>
    </source>
</evidence>
<dbReference type="InterPro" id="IPR002758">
    <property type="entry name" value="Cation_antiport_E"/>
</dbReference>
<keyword evidence="5 7" id="KW-1133">Transmembrane helix</keyword>
<evidence type="ECO:0000313" key="8">
    <source>
        <dbReference type="EMBL" id="NSX53310.1"/>
    </source>
</evidence>
<protein>
    <submittedName>
        <fullName evidence="8">Na+/H+ antiporter subunit E</fullName>
    </submittedName>
</protein>
<sequence length="159" mass="17801">MNLLGLNTVLAFTWAFLTGSLTIASLAVGFAMGYVTLWLLQPLLGGPNPYFKKVYYWLRLLVMFHYELLVSSLAVVWDVITPTQLSQPGLVHMPLDVKTDAGIFLVTNLISLTPGTLSLDVSDDRKTLIVHAMFTDDPEEVCRTLKNGMERWVREAVEL</sequence>
<accession>A0ABX2IL65</accession>
<keyword evidence="3" id="KW-1003">Cell membrane</keyword>
<comment type="caution">
    <text evidence="8">The sequence shown here is derived from an EMBL/GenBank/DDBJ whole genome shotgun (WGS) entry which is preliminary data.</text>
</comment>
<gene>
    <name evidence="8" type="ORF">HRQ87_00675</name>
</gene>
<keyword evidence="4 7" id="KW-0812">Transmembrane</keyword>
<evidence type="ECO:0000256" key="7">
    <source>
        <dbReference type="SAM" id="Phobius"/>
    </source>
</evidence>
<feature type="transmembrane region" description="Helical" evidence="7">
    <location>
        <begin position="12"/>
        <end position="35"/>
    </location>
</feature>
<comment type="similarity">
    <text evidence="2">Belongs to the CPA3 antiporters (TC 2.A.63) subunit E family.</text>
</comment>
<comment type="subcellular location">
    <subcellularLocation>
        <location evidence="1">Cell membrane</location>
        <topology evidence="1">Multi-pass membrane protein</topology>
    </subcellularLocation>
</comment>
<dbReference type="PANTHER" id="PTHR34584">
    <property type="entry name" value="NA(+)/H(+) ANTIPORTER SUBUNIT E1"/>
    <property type="match status" value="1"/>
</dbReference>
<evidence type="ECO:0000256" key="3">
    <source>
        <dbReference type="ARBA" id="ARBA00022475"/>
    </source>
</evidence>
<dbReference type="RefSeq" id="WP_174134432.1">
    <property type="nucleotide sequence ID" value="NZ_JABUFE010000001.1"/>
</dbReference>
<keyword evidence="6 7" id="KW-0472">Membrane</keyword>
<evidence type="ECO:0000256" key="2">
    <source>
        <dbReference type="ARBA" id="ARBA00006228"/>
    </source>
</evidence>
<feature type="transmembrane region" description="Helical" evidence="7">
    <location>
        <begin position="56"/>
        <end position="77"/>
    </location>
</feature>